<organism evidence="1 2">
    <name type="scientific">Pedobacter helvus</name>
    <dbReference type="NCBI Taxonomy" id="2563444"/>
    <lineage>
        <taxon>Bacteria</taxon>
        <taxon>Pseudomonadati</taxon>
        <taxon>Bacteroidota</taxon>
        <taxon>Sphingobacteriia</taxon>
        <taxon>Sphingobacteriales</taxon>
        <taxon>Sphingobacteriaceae</taxon>
        <taxon>Pedobacter</taxon>
    </lineage>
</organism>
<reference evidence="1 2" key="1">
    <citation type="submission" date="2024-12" db="EMBL/GenBank/DDBJ databases">
        <authorList>
            <person name="Hu S."/>
        </authorList>
    </citation>
    <scope>NUCLEOTIDE SEQUENCE [LARGE SCALE GENOMIC DNA]</scope>
    <source>
        <strain evidence="1 2">P-25</strain>
    </source>
</reference>
<dbReference type="EMBL" id="SRMP02000012">
    <property type="protein sequence ID" value="MFN0291664.1"/>
    <property type="molecule type" value="Genomic_DNA"/>
</dbReference>
<gene>
    <name evidence="1" type="ORF">E5L68_009670</name>
</gene>
<proteinExistence type="predicted"/>
<accession>A0ABW9JGZ8</accession>
<protein>
    <submittedName>
        <fullName evidence="1">Gliding motility-associated C-terminal domain-containing protein</fullName>
    </submittedName>
</protein>
<keyword evidence="2" id="KW-1185">Reference proteome</keyword>
<sequence length="877" mass="94539">MRIWLFIFFLMVSKASQAIIIVVTNNANSGTGSLREAIQIANANGITDRDYIYFDIPAATASEVSISLDSELPILTSNVVIDGTTQPISLLGNTGTRIRLNNATSSFFSGIRLEGSREVEIYGIEFVNFKSDPNGPIEDKKAGIYLRDSHFITIGSSSKPNCFTGSYAGILSPFIIPRLDVTNIIISGNNFGFNANGLLNPNESSIDLSFLKNSRIGGSTFADANVIAGSTRNGIALGGADGDVEISNNIIGMNRTMTTLYKVSAAVGIYVNGNASKPIISKNFICGQDRAVFIDYVNGGFVLEGNKLGVNETGATTFGNNVGVYIKFCNAGLIGGNTASASNEIAYNTIAVIAEIAYPISVLHNSIYCNSNSLLFINLPSGKTITTSKIANISANEVRGTYLTNSKIELFYTDACVNCEGKEWIATILTDGLGNWSYNGTIDLTRSITSMGTNQDGATAPFSKPLMDQVNALKTDVICNQPTGSIRGIVTYDASIFEWRDANGLIVGTAKDLEGVGPGTYRLTAKQNNSCSATSNAFTITSSGTGILENNMEIVKAYCGQSNGAITGIVTPNNVPRIWYNEAGVEVGRSDNLINVSAGTYYFTAQLGTCNISSPNYVVDNVTFEYKIAEEDVKEATCSQDNGSISINTFQGARPDYIKWFNESNVEVGNSETISGLAAGRYRLMGYSNFGCSNLIKEYTIAEIQSPMVNLQNLKQYINCDGKSVSTSGIQVDGQSAPYGFAWVDQNQNIVASTLNLKNIPIGKYLLKVTDRYGCIVQSSIIDFTQLEETIVKIPNTFTPNGDSINDVWEIKGIENYPEAEFNIFNRSGATIFTSRGYSRPFDGTFNGKELPVGVYYYKINLNTECGVLTGSLTIIR</sequence>
<dbReference type="SUPFAM" id="SSF51126">
    <property type="entry name" value="Pectin lyase-like"/>
    <property type="match status" value="1"/>
</dbReference>
<evidence type="ECO:0000313" key="2">
    <source>
        <dbReference type="Proteomes" id="UP001517367"/>
    </source>
</evidence>
<dbReference type="RefSeq" id="WP_138728253.1">
    <property type="nucleotide sequence ID" value="NZ_SRMP02000012.1"/>
</dbReference>
<comment type="caution">
    <text evidence="1">The sequence shown here is derived from an EMBL/GenBank/DDBJ whole genome shotgun (WGS) entry which is preliminary data.</text>
</comment>
<dbReference type="InterPro" id="IPR011050">
    <property type="entry name" value="Pectin_lyase_fold/virulence"/>
</dbReference>
<name>A0ABW9JGZ8_9SPHI</name>
<dbReference type="NCBIfam" id="TIGR04131">
    <property type="entry name" value="Bac_Flav_CTERM"/>
    <property type="match status" value="1"/>
</dbReference>
<evidence type="ECO:0000313" key="1">
    <source>
        <dbReference type="EMBL" id="MFN0291664.1"/>
    </source>
</evidence>
<dbReference type="InterPro" id="IPR026341">
    <property type="entry name" value="T9SS_type_B"/>
</dbReference>
<dbReference type="Pfam" id="PF13585">
    <property type="entry name" value="CHU_C"/>
    <property type="match status" value="1"/>
</dbReference>
<dbReference type="Proteomes" id="UP001517367">
    <property type="component" value="Unassembled WGS sequence"/>
</dbReference>